<dbReference type="SUPFAM" id="SSF55729">
    <property type="entry name" value="Acyl-CoA N-acyltransferases (Nat)"/>
    <property type="match status" value="1"/>
</dbReference>
<comment type="caution">
    <text evidence="2">The sequence shown here is derived from an EMBL/GenBank/DDBJ whole genome shotgun (WGS) entry which is preliminary data.</text>
</comment>
<dbReference type="EMBL" id="JAKKSL010000003">
    <property type="protein sequence ID" value="MCI2284909.1"/>
    <property type="molecule type" value="Genomic_DNA"/>
</dbReference>
<dbReference type="PANTHER" id="PTHR43610">
    <property type="entry name" value="BLL6696 PROTEIN"/>
    <property type="match status" value="1"/>
</dbReference>
<evidence type="ECO:0000313" key="3">
    <source>
        <dbReference type="Proteomes" id="UP001139646"/>
    </source>
</evidence>
<reference evidence="2" key="1">
    <citation type="submission" date="2022-01" db="EMBL/GenBank/DDBJ databases">
        <title>Colwellia maritima, isolated from seawater.</title>
        <authorList>
            <person name="Kristyanto S."/>
            <person name="Jung J."/>
            <person name="Jeon C.O."/>
        </authorList>
    </citation>
    <scope>NUCLEOTIDE SEQUENCE</scope>
    <source>
        <strain evidence="2">MSW7</strain>
    </source>
</reference>
<dbReference type="Gene3D" id="3.40.630.30">
    <property type="match status" value="1"/>
</dbReference>
<evidence type="ECO:0000313" key="2">
    <source>
        <dbReference type="EMBL" id="MCI2284909.1"/>
    </source>
</evidence>
<keyword evidence="3" id="KW-1185">Reference proteome</keyword>
<dbReference type="Proteomes" id="UP001139646">
    <property type="component" value="Unassembled WGS sequence"/>
</dbReference>
<dbReference type="PROSITE" id="PS51186">
    <property type="entry name" value="GNAT"/>
    <property type="match status" value="1"/>
</dbReference>
<dbReference type="InterPro" id="IPR000182">
    <property type="entry name" value="GNAT_dom"/>
</dbReference>
<dbReference type="RefSeq" id="WP_242287375.1">
    <property type="nucleotide sequence ID" value="NZ_JAKKSL010000003.1"/>
</dbReference>
<proteinExistence type="predicted"/>
<protein>
    <submittedName>
        <fullName evidence="2">GNAT family N-acetyltransferase</fullName>
    </submittedName>
</protein>
<feature type="domain" description="N-acetyltransferase" evidence="1">
    <location>
        <begin position="14"/>
        <end position="172"/>
    </location>
</feature>
<dbReference type="Pfam" id="PF13302">
    <property type="entry name" value="Acetyltransf_3"/>
    <property type="match status" value="1"/>
</dbReference>
<sequence>MFEPKPVTISTNKITLRPLSIEHLDAFYQAGAFPELWKWSLPNQCTSKTQAETWLTKSLEKVKQGEQVVFSIFDNQSGELVGSTRYCEISHENRTLEIGFTFITPKYQRTYVNTHAKYCLLKHAFEQLEAIRVQFKTHDHNIKSRNAISRLGATFEGILRHQRILPDGSFRNTAIFSIINSEWLVIKNGLEAKM</sequence>
<evidence type="ECO:0000259" key="1">
    <source>
        <dbReference type="PROSITE" id="PS51186"/>
    </source>
</evidence>
<dbReference type="InterPro" id="IPR016181">
    <property type="entry name" value="Acyl_CoA_acyltransferase"/>
</dbReference>
<organism evidence="2 3">
    <name type="scientific">Colwellia maritima</name>
    <dbReference type="NCBI Taxonomy" id="2912588"/>
    <lineage>
        <taxon>Bacteria</taxon>
        <taxon>Pseudomonadati</taxon>
        <taxon>Pseudomonadota</taxon>
        <taxon>Gammaproteobacteria</taxon>
        <taxon>Alteromonadales</taxon>
        <taxon>Colwelliaceae</taxon>
        <taxon>Colwellia</taxon>
    </lineage>
</organism>
<accession>A0ABS9X3T7</accession>
<dbReference type="PANTHER" id="PTHR43610:SF1">
    <property type="entry name" value="N-ACETYLTRANSFERASE DOMAIN-CONTAINING PROTEIN"/>
    <property type="match status" value="1"/>
</dbReference>
<gene>
    <name evidence="2" type="ORF">L3081_17830</name>
</gene>
<name>A0ABS9X3T7_9GAMM</name>